<comment type="caution">
    <text evidence="5">The sequence shown here is derived from an EMBL/GenBank/DDBJ whole genome shotgun (WGS) entry which is preliminary data.</text>
</comment>
<keyword evidence="1 2" id="KW-0238">DNA-binding</keyword>
<dbReference type="InterPro" id="IPR036910">
    <property type="entry name" value="HMG_box_dom_sf"/>
</dbReference>
<dbReference type="Gene3D" id="1.10.30.10">
    <property type="entry name" value="High mobility group box domain"/>
    <property type="match status" value="1"/>
</dbReference>
<dbReference type="SUPFAM" id="SSF47095">
    <property type="entry name" value="HMG-box"/>
    <property type="match status" value="1"/>
</dbReference>
<feature type="region of interest" description="Disordered" evidence="3">
    <location>
        <begin position="83"/>
        <end position="197"/>
    </location>
</feature>
<proteinExistence type="predicted"/>
<sequence length="918" mass="94005">MTSQVPRKLKPTGGVKVDHASANREFRQELEGQARSIPNEDDQAMDATIDADLVDVLGEIEGLVAEEGDIEAQIDDAFGDALDKEEDGVAPQEVEPNAQDAAATVDGDIAPDAILPSQEDGVPDANVDDGGDLLAEVDVAAQEPAGSQEDMRQAGAETEGRSAEATDGTENPAEADAIVTEAAASPVPAPSIKKAAPKPDIAVPKAPVLAAAPLVARKGLLPPVRKAVAVAPAIGATAVRTATAAGPAVKAAVGAKPASGGLAVKAAPVAKAATGNGAVKSVTIGKPAAAKAKPTIVTATSKPAAAGAVKAAAASSATPAAVAKPPTTAKPTTVATATAKLPTAAAVKTKAATSKVIQARLVPADQEEDEGAAAVVPDGAKIDATAPPAKRAKKAGQSANTAGDGGKKGAPGPAASGAAAKKRVVMVGSKSSAAFDMFKAEHKQQLIDAGTEAAEAAEQTLKDWAALGPAEKAEYEERAKEQGANDDDGEPAAAKLTTRHPKAPKAPKGDSAQAGPKYYTNGYMLFLEERRPDIVAGNPEASFADVGKLLGAEWRGLGKDEQEEYNKRAKALNAESGAQPKPRKSKAKDEPGAKAAGKTCSAKAAAGANKGSQVATAARVAGKGSRKVAAAGQAEDCHSEDGLMELAVAAADGMEIDGDCEGDLADAAGDGGARQSIKRSGSSSRKRSSGGGGRKGRQSSKARKAEAEAEAGEAAPQEDSSDESDREDVDWEAHPAEAILAKTSDGRYLVKRAGLGLDEYGIVNGRAVKRQRLNMAADGTGEQGDGEDVPSVLPVSIEMVDEFEAFERSFWASVQDRSDGGDLDLDDLGENSPLELCYYLGKLREDRMALHSASIGRRDKDTMIRVPALRLSMAVQRVLMLERQRVYDLVARLSEAEAKLAQYEGVEVADEAVEEGQA</sequence>
<feature type="compositionally biased region" description="Low complexity" evidence="3">
    <location>
        <begin position="410"/>
        <end position="419"/>
    </location>
</feature>
<dbReference type="CDD" id="cd00084">
    <property type="entry name" value="HMG-box_SF"/>
    <property type="match status" value="1"/>
</dbReference>
<protein>
    <recommendedName>
        <fullName evidence="4">HMG box domain-containing protein</fullName>
    </recommendedName>
</protein>
<gene>
    <name evidence="5" type="ORF">VaNZ11_007336</name>
</gene>
<dbReference type="PROSITE" id="PS50118">
    <property type="entry name" value="HMG_BOX_2"/>
    <property type="match status" value="1"/>
</dbReference>
<dbReference type="PANTHER" id="PTHR48112:SF22">
    <property type="entry name" value="MITOCHONDRIAL TRANSCRIPTION FACTOR A, ISOFORM B"/>
    <property type="match status" value="1"/>
</dbReference>
<evidence type="ECO:0000259" key="4">
    <source>
        <dbReference type="PROSITE" id="PS50118"/>
    </source>
</evidence>
<evidence type="ECO:0000256" key="3">
    <source>
        <dbReference type="SAM" id="MobiDB-lite"/>
    </source>
</evidence>
<dbReference type="PANTHER" id="PTHR48112">
    <property type="entry name" value="HIGH MOBILITY GROUP PROTEIN DSP1"/>
    <property type="match status" value="1"/>
</dbReference>
<evidence type="ECO:0000256" key="2">
    <source>
        <dbReference type="PROSITE-ProRule" id="PRU00267"/>
    </source>
</evidence>
<feature type="compositionally biased region" description="Basic residues" evidence="3">
    <location>
        <begin position="684"/>
        <end position="702"/>
    </location>
</feature>
<dbReference type="EMBL" id="BSDZ01000017">
    <property type="protein sequence ID" value="GLI64151.1"/>
    <property type="molecule type" value="Genomic_DNA"/>
</dbReference>
<keyword evidence="6" id="KW-1185">Reference proteome</keyword>
<keyword evidence="2" id="KW-0539">Nucleus</keyword>
<evidence type="ECO:0000256" key="1">
    <source>
        <dbReference type="ARBA" id="ARBA00023125"/>
    </source>
</evidence>
<feature type="region of interest" description="Disordered" evidence="3">
    <location>
        <begin position="368"/>
        <end position="420"/>
    </location>
</feature>
<feature type="compositionally biased region" description="Basic and acidic residues" evidence="3">
    <location>
        <begin position="16"/>
        <end position="32"/>
    </location>
</feature>
<feature type="compositionally biased region" description="Acidic residues" evidence="3">
    <location>
        <begin position="719"/>
        <end position="729"/>
    </location>
</feature>
<feature type="region of interest" description="Disordered" evidence="3">
    <location>
        <begin position="1"/>
        <end position="43"/>
    </location>
</feature>
<dbReference type="InterPro" id="IPR009071">
    <property type="entry name" value="HMG_box_dom"/>
</dbReference>
<dbReference type="SMART" id="SM00398">
    <property type="entry name" value="HMG"/>
    <property type="match status" value="2"/>
</dbReference>
<feature type="region of interest" description="Disordered" evidence="3">
    <location>
        <begin position="665"/>
        <end position="729"/>
    </location>
</feature>
<name>A0ABQ5S390_9CHLO</name>
<reference evidence="5 6" key="1">
    <citation type="journal article" date="2023" name="IScience">
        <title>Expanded male sex-determining region conserved during the evolution of homothallism in the green alga Volvox.</title>
        <authorList>
            <person name="Yamamoto K."/>
            <person name="Matsuzaki R."/>
            <person name="Mahakham W."/>
            <person name="Heman W."/>
            <person name="Sekimoto H."/>
            <person name="Kawachi M."/>
            <person name="Minakuchi Y."/>
            <person name="Toyoda A."/>
            <person name="Nozaki H."/>
        </authorList>
    </citation>
    <scope>NUCLEOTIDE SEQUENCE [LARGE SCALE GENOMIC DNA]</scope>
    <source>
        <strain evidence="5 6">NIES-4468</strain>
    </source>
</reference>
<feature type="compositionally biased region" description="Low complexity" evidence="3">
    <location>
        <begin position="174"/>
        <end position="197"/>
    </location>
</feature>
<feature type="DNA-binding region" description="HMG box" evidence="2">
    <location>
        <begin position="516"/>
        <end position="584"/>
    </location>
</feature>
<feature type="region of interest" description="Disordered" evidence="3">
    <location>
        <begin position="571"/>
        <end position="595"/>
    </location>
</feature>
<feature type="domain" description="HMG box" evidence="4">
    <location>
        <begin position="516"/>
        <end position="584"/>
    </location>
</feature>
<accession>A0ABQ5S390</accession>
<feature type="region of interest" description="Disordered" evidence="3">
    <location>
        <begin position="472"/>
        <end position="514"/>
    </location>
</feature>
<evidence type="ECO:0000313" key="6">
    <source>
        <dbReference type="Proteomes" id="UP001165090"/>
    </source>
</evidence>
<organism evidence="5 6">
    <name type="scientific">Volvox africanus</name>
    <dbReference type="NCBI Taxonomy" id="51714"/>
    <lineage>
        <taxon>Eukaryota</taxon>
        <taxon>Viridiplantae</taxon>
        <taxon>Chlorophyta</taxon>
        <taxon>core chlorophytes</taxon>
        <taxon>Chlorophyceae</taxon>
        <taxon>CS clade</taxon>
        <taxon>Chlamydomonadales</taxon>
        <taxon>Volvocaceae</taxon>
        <taxon>Volvox</taxon>
    </lineage>
</organism>
<dbReference type="Proteomes" id="UP001165090">
    <property type="component" value="Unassembled WGS sequence"/>
</dbReference>
<dbReference type="InterPro" id="IPR050342">
    <property type="entry name" value="HMGB"/>
</dbReference>
<dbReference type="Pfam" id="PF00505">
    <property type="entry name" value="HMG_box"/>
    <property type="match status" value="1"/>
</dbReference>
<evidence type="ECO:0000313" key="5">
    <source>
        <dbReference type="EMBL" id="GLI64151.1"/>
    </source>
</evidence>
<feature type="compositionally biased region" description="Low complexity" evidence="3">
    <location>
        <begin position="665"/>
        <end position="683"/>
    </location>
</feature>
<feature type="compositionally biased region" description="Basic and acidic residues" evidence="3">
    <location>
        <begin position="472"/>
        <end position="483"/>
    </location>
</feature>